<reference evidence="2" key="3">
    <citation type="submission" date="2020-03" db="EMBL/GenBank/DDBJ databases">
        <title>Sequencing and Assembly of Multiple Reported Metal-Biooxidizing Members of the Extremely Thermoacidophilic Archaeal Family Sulfolobaceae.</title>
        <authorList>
            <person name="Counts J.A."/>
            <person name="Kelly R.M."/>
        </authorList>
    </citation>
    <scope>NUCLEOTIDE SEQUENCE [LARGE SCALE GENOMIC DNA]</scope>
    <source>
        <strain evidence="2">HO1-1</strain>
    </source>
</reference>
<dbReference type="GeneID" id="36835565"/>
<evidence type="ECO:0000313" key="1">
    <source>
        <dbReference type="EMBL" id="AWR99877.1"/>
    </source>
</evidence>
<dbReference type="KEGG" id="mhk:DFR87_09445"/>
<dbReference type="EMBL" id="CP029287">
    <property type="protein sequence ID" value="AWR99877.1"/>
    <property type="molecule type" value="Genomic_DNA"/>
</dbReference>
<dbReference type="RefSeq" id="WP_054837345.1">
    <property type="nucleotide sequence ID" value="NZ_BBBA01000046.1"/>
</dbReference>
<dbReference type="AlphaFoldDB" id="A0A2U9IVI7"/>
<proteinExistence type="predicted"/>
<evidence type="ECO:0000313" key="2">
    <source>
        <dbReference type="Proteomes" id="UP000247586"/>
    </source>
</evidence>
<organism evidence="1 2">
    <name type="scientific">Metallosphaera hakonensis JCM 8857 = DSM 7519</name>
    <dbReference type="NCBI Taxonomy" id="1293036"/>
    <lineage>
        <taxon>Archaea</taxon>
        <taxon>Thermoproteota</taxon>
        <taxon>Thermoprotei</taxon>
        <taxon>Sulfolobales</taxon>
        <taxon>Sulfolobaceae</taxon>
        <taxon>Metallosphaera</taxon>
    </lineage>
</organism>
<reference evidence="2" key="2">
    <citation type="submission" date="2020-03" db="EMBL/GenBank/DDBJ databases">
        <title>Complete Genome Sequences of Extremely Thermoacidophilic, Metal-Mobilizing Type-Strain Members of the Archaeal Family Sulfolobaceae: Acidianus brierleyi DSM-1651T, Acidianus sulfidivorans DSM-18786T, Metallosphaera hakonensis DSM-7519T, and Metallosphaera prunae DSM-10039T.</title>
        <authorList>
            <person name="Counts J.A."/>
            <person name="Kelly R.M."/>
        </authorList>
    </citation>
    <scope>NUCLEOTIDE SEQUENCE [LARGE SCALE GENOMIC DNA]</scope>
    <source>
        <strain evidence="2">HO1-1</strain>
    </source>
</reference>
<dbReference type="OrthoDB" id="39029at2157"/>
<dbReference type="Proteomes" id="UP000247586">
    <property type="component" value="Chromosome"/>
</dbReference>
<keyword evidence="2" id="KW-1185">Reference proteome</keyword>
<name>A0A2U9IVI7_9CREN</name>
<sequence>MISLTEVRASKFITCFKNRIPSWDDQTVHSIAFILTSISEDDISAFKYTEKGVILDHSVDKYESDICINYVEKIKSVPANVIVEASKKLWRYYGGESVEFNQEERNLLKVLGVPKFQ</sequence>
<reference evidence="1 2" key="1">
    <citation type="submission" date="2018-05" db="EMBL/GenBank/DDBJ databases">
        <title>Complete Genome Sequences of Extremely Thermoacidophilic, Metal-Mobilizing Type-Strain Members of the Archaeal Family Sulfolobaceae: Acidianus brierleyi DSM-1651T, Acidianus sulfidivorans DSM-18786T, Metallosphaera hakonensis DSM-7519T, and Metallosphaera prunae DSM-10039T.</title>
        <authorList>
            <person name="Counts J.A."/>
            <person name="Kelly R.M."/>
        </authorList>
    </citation>
    <scope>NUCLEOTIDE SEQUENCE [LARGE SCALE GENOMIC DNA]</scope>
    <source>
        <strain evidence="1 2">HO1-1</strain>
    </source>
</reference>
<accession>A0A2U9IVI7</accession>
<gene>
    <name evidence="1" type="ORF">DFR87_09445</name>
</gene>
<protein>
    <submittedName>
        <fullName evidence="1">Uncharacterized protein</fullName>
    </submittedName>
</protein>